<keyword evidence="2" id="KW-0969">Cilium</keyword>
<evidence type="ECO:0000313" key="3">
    <source>
        <dbReference type="Proteomes" id="UP000469125"/>
    </source>
</evidence>
<dbReference type="EMBL" id="WOCA01000033">
    <property type="protein sequence ID" value="MUK90799.1"/>
    <property type="molecule type" value="Genomic_DNA"/>
</dbReference>
<feature type="region of interest" description="Disordered" evidence="1">
    <location>
        <begin position="1"/>
        <end position="27"/>
    </location>
</feature>
<dbReference type="InterPro" id="IPR005186">
    <property type="entry name" value="FlaG"/>
</dbReference>
<keyword evidence="2" id="KW-0966">Cell projection</keyword>
<keyword evidence="2" id="KW-0282">Flagellum</keyword>
<dbReference type="PANTHER" id="PTHR37166">
    <property type="entry name" value="PROTEIN FLAG"/>
    <property type="match status" value="1"/>
</dbReference>
<sequence length="118" mass="13867">MRLDNLSMISQPLQNSGHNKFESSEQRPVMQDVNKNDFVLEDVINTKKVDTVVNQLNEFMEPLRTNLKFELHEELNEYYVTVVNPITDEIIKEIPPKKMLDMYAKMAEFMGFLIDEKV</sequence>
<dbReference type="Pfam" id="PF03646">
    <property type="entry name" value="FlaG"/>
    <property type="match status" value="1"/>
</dbReference>
<dbReference type="Proteomes" id="UP000469125">
    <property type="component" value="Unassembled WGS sequence"/>
</dbReference>
<dbReference type="NCBIfam" id="NF005834">
    <property type="entry name" value="PRK07738.1"/>
    <property type="match status" value="1"/>
</dbReference>
<reference evidence="2 3" key="1">
    <citation type="submission" date="2019-11" db="EMBL/GenBank/DDBJ databases">
        <authorList>
            <person name="Li X."/>
        </authorList>
    </citation>
    <scope>NUCLEOTIDE SEQUENCE [LARGE SCALE GENOMIC DNA]</scope>
    <source>
        <strain evidence="2 3">L9</strain>
    </source>
</reference>
<comment type="caution">
    <text evidence="2">The sequence shown here is derived from an EMBL/GenBank/DDBJ whole genome shotgun (WGS) entry which is preliminary data.</text>
</comment>
<dbReference type="RefSeq" id="WP_155671923.1">
    <property type="nucleotide sequence ID" value="NZ_WOCA01000033.1"/>
</dbReference>
<dbReference type="InterPro" id="IPR035924">
    <property type="entry name" value="FlaG-like_sf"/>
</dbReference>
<name>A0A6N8FRD5_9BACI</name>
<organism evidence="2 3">
    <name type="scientific">Ornithinibacillus caprae</name>
    <dbReference type="NCBI Taxonomy" id="2678566"/>
    <lineage>
        <taxon>Bacteria</taxon>
        <taxon>Bacillati</taxon>
        <taxon>Bacillota</taxon>
        <taxon>Bacilli</taxon>
        <taxon>Bacillales</taxon>
        <taxon>Bacillaceae</taxon>
        <taxon>Ornithinibacillus</taxon>
    </lineage>
</organism>
<accession>A0A6N8FRD5</accession>
<dbReference type="AlphaFoldDB" id="A0A6N8FRD5"/>
<feature type="compositionally biased region" description="Polar residues" evidence="1">
    <location>
        <begin position="7"/>
        <end position="18"/>
    </location>
</feature>
<dbReference type="SUPFAM" id="SSF160214">
    <property type="entry name" value="FlaG-like"/>
    <property type="match status" value="1"/>
</dbReference>
<protein>
    <submittedName>
        <fullName evidence="2">Flagellar protein FlaG</fullName>
    </submittedName>
</protein>
<evidence type="ECO:0000256" key="1">
    <source>
        <dbReference type="SAM" id="MobiDB-lite"/>
    </source>
</evidence>
<dbReference type="Gene3D" id="3.30.160.170">
    <property type="entry name" value="FlaG-like"/>
    <property type="match status" value="1"/>
</dbReference>
<proteinExistence type="predicted"/>
<gene>
    <name evidence="2" type="primary">flaG</name>
    <name evidence="2" type="ORF">GMD78_20825</name>
</gene>
<dbReference type="PANTHER" id="PTHR37166:SF1">
    <property type="entry name" value="PROTEIN FLAG"/>
    <property type="match status" value="1"/>
</dbReference>
<evidence type="ECO:0000313" key="2">
    <source>
        <dbReference type="EMBL" id="MUK90799.1"/>
    </source>
</evidence>
<keyword evidence="3" id="KW-1185">Reference proteome</keyword>